<dbReference type="AlphaFoldDB" id="A0A0P0C236"/>
<evidence type="ECO:0000313" key="4">
    <source>
        <dbReference type="Proteomes" id="UP000061382"/>
    </source>
</evidence>
<accession>A0A0P0C236</accession>
<gene>
    <name evidence="3" type="ORF">DC20_08500</name>
</gene>
<dbReference type="Proteomes" id="UP000061382">
    <property type="component" value="Chromosome"/>
</dbReference>
<dbReference type="PATRIC" id="fig|512763.3.peg.1874"/>
<feature type="domain" description="SbsA Ig-like" evidence="2">
    <location>
        <begin position="32"/>
        <end position="130"/>
    </location>
</feature>
<proteinExistence type="predicted"/>
<evidence type="ECO:0000313" key="3">
    <source>
        <dbReference type="EMBL" id="ALI99006.1"/>
    </source>
</evidence>
<evidence type="ECO:0000256" key="1">
    <source>
        <dbReference type="ARBA" id="ARBA00022729"/>
    </source>
</evidence>
<sequence>MKKQLLSALTGLTLFMNGCASISSPEGGARDLTAPKLVESNPKDGQTNVKPETIVLTFDEAIQTIDLTRQLIIAPFTDNTYKSRVKDGRVELTFTDPWEDNTTYSLNFRNSIADITEKNPAKNVIITFSTGAWLDSGRVSGTTSLLFSNTPPKEVSVLLYPTTDTSQVTKGRPLYVTNADSSGNFSFRNIKEGNYYIYALTETNNNLRYDSESELIGYASDSIQVRPAVQNVQMKLHRQDVTRPNVVSRRSFSNVYEVEYNEGLAKATVTSQDNNPNIKWLLSQNGKTLSLYPGNAEEKSWLVEVQDSAYNRRVDTVAVRLTGKPAVRKNNGFTVMNGSTVKPGEEIRLQFEVPTKIVSPVGALTFALDSVNTVATKEAKNLQLSPDGTQITIKLPLVAKKDISITMDTTKVMPFIGDPYAATTKKVLISDKEEAGSLKVQLATTQKNFIVQLLRQNAVVKEVKNLKTILWNDLEPASYQIRILVDQNGNGIWDNGLLKERRLPEPVILPKDVWEIRANWEIESQVIQF</sequence>
<keyword evidence="4" id="KW-1185">Reference proteome</keyword>
<dbReference type="OrthoDB" id="9809989at2"/>
<organism evidence="3 4">
    <name type="scientific">Rufibacter tibetensis</name>
    <dbReference type="NCBI Taxonomy" id="512763"/>
    <lineage>
        <taxon>Bacteria</taxon>
        <taxon>Pseudomonadati</taxon>
        <taxon>Bacteroidota</taxon>
        <taxon>Cytophagia</taxon>
        <taxon>Cytophagales</taxon>
        <taxon>Hymenobacteraceae</taxon>
        <taxon>Rufibacter</taxon>
    </lineage>
</organism>
<keyword evidence="1" id="KW-0732">Signal</keyword>
<dbReference type="SUPFAM" id="SSF117074">
    <property type="entry name" value="Hypothetical protein PA1324"/>
    <property type="match status" value="1"/>
</dbReference>
<dbReference type="EMBL" id="CP012643">
    <property type="protein sequence ID" value="ALI99006.1"/>
    <property type="molecule type" value="Genomic_DNA"/>
</dbReference>
<dbReference type="RefSeq" id="WP_062543440.1">
    <property type="nucleotide sequence ID" value="NZ_CP012643.1"/>
</dbReference>
<dbReference type="Pfam" id="PF13205">
    <property type="entry name" value="Big_5"/>
    <property type="match status" value="1"/>
</dbReference>
<dbReference type="InterPro" id="IPR032812">
    <property type="entry name" value="SbsA_Ig"/>
</dbReference>
<protein>
    <recommendedName>
        <fullName evidence="2">SbsA Ig-like domain-containing protein</fullName>
    </recommendedName>
</protein>
<reference evidence="3 4" key="1">
    <citation type="submission" date="2015-08" db="EMBL/GenBank/DDBJ databases">
        <title>Complete genome sequence of Rufibacter tibetensis strain 1351t, a radiation-resistant bacterium from tibet plateau.</title>
        <authorList>
            <person name="Dai J."/>
        </authorList>
    </citation>
    <scope>NUCLEOTIDE SEQUENCE [LARGE SCALE GENOMIC DNA]</scope>
    <source>
        <strain evidence="3 4">1351</strain>
    </source>
</reference>
<dbReference type="STRING" id="512763.DC20_08500"/>
<evidence type="ECO:0000259" key="2">
    <source>
        <dbReference type="Pfam" id="PF13205"/>
    </source>
</evidence>
<dbReference type="KEGG" id="rti:DC20_08500"/>
<name>A0A0P0C236_9BACT</name>